<name>A0AAD3NFA6_LATJO</name>
<feature type="non-terminal residue" evidence="2">
    <location>
        <position position="419"/>
    </location>
</feature>
<dbReference type="EMBL" id="BRZM01000347">
    <property type="protein sequence ID" value="GLD70131.1"/>
    <property type="molecule type" value="Genomic_DNA"/>
</dbReference>
<evidence type="ECO:0000259" key="1">
    <source>
        <dbReference type="Pfam" id="PF14643"/>
    </source>
</evidence>
<dbReference type="PANTHER" id="PTHR21444:SF14">
    <property type="entry name" value="COILED-COIL DOMAIN-CONTAINING PROTEIN 180"/>
    <property type="match status" value="1"/>
</dbReference>
<accession>A0AAD3NFA6</accession>
<feature type="domain" description="DUF4455" evidence="1">
    <location>
        <begin position="57"/>
        <end position="218"/>
    </location>
</feature>
<dbReference type="Proteomes" id="UP001279410">
    <property type="component" value="Unassembled WGS sequence"/>
</dbReference>
<comment type="caution">
    <text evidence="2">The sequence shown here is derived from an EMBL/GenBank/DDBJ whole genome shotgun (WGS) entry which is preliminary data.</text>
</comment>
<protein>
    <submittedName>
        <fullName evidence="2">Coiled-coil domain-containing protein 180 isoform X1</fullName>
    </submittedName>
</protein>
<sequence length="419" mass="48882">MCENKEVPSGKVYRQLFDAQAQLSRSLLAGRTDCLSSEDNTTLQHQQVVVFIVQQGQHQEVCGLWEQVEKEVKLKKTRIMELNHRLTESEAQRMDEIRAVLRKYCYLLEKISFLLPPDVHRLIHTEATMLNQSLLANRRSAARLLLLLQEENLQQESLLRLHWEDCLSRWRKSRVNEVIDRFRSLCSRDEDQQLISVQQMKQTQRDLTERHGLHADSLHQQRCCYEQVWQDGLSEVELCKEALSALQLSEEEVNDVVSSQLLPLIGRNQRQDEEQLAALDVCSDSVSRHARSLSRCVFVVMRAAALLWETHNCRLQSREEEVQRHLDDLRHSQQRYLQRKKVHLDDLLGGLRQESSEDALKTSLDRAVLYLQDVKHSCRQCVSDQWEALDRLPSLLLEELLSYSSSLSSFYQLGHTYTL</sequence>
<dbReference type="Pfam" id="PF14643">
    <property type="entry name" value="DUF4455"/>
    <property type="match status" value="1"/>
</dbReference>
<evidence type="ECO:0000313" key="3">
    <source>
        <dbReference type="Proteomes" id="UP001279410"/>
    </source>
</evidence>
<keyword evidence="3" id="KW-1185">Reference proteome</keyword>
<gene>
    <name evidence="2" type="ORF">AKAME5_002144800</name>
</gene>
<dbReference type="PANTHER" id="PTHR21444">
    <property type="entry name" value="COILED-COIL DOMAIN-CONTAINING PROTEIN 180"/>
    <property type="match status" value="1"/>
</dbReference>
<dbReference type="InterPro" id="IPR028089">
    <property type="entry name" value="DUF4455"/>
</dbReference>
<reference evidence="2" key="1">
    <citation type="submission" date="2022-08" db="EMBL/GenBank/DDBJ databases">
        <title>Genome sequencing of akame (Lates japonicus).</title>
        <authorList>
            <person name="Hashiguchi Y."/>
            <person name="Takahashi H."/>
        </authorList>
    </citation>
    <scope>NUCLEOTIDE SEQUENCE</scope>
    <source>
        <strain evidence="2">Kochi</strain>
    </source>
</reference>
<evidence type="ECO:0000313" key="2">
    <source>
        <dbReference type="EMBL" id="GLD70131.1"/>
    </source>
</evidence>
<proteinExistence type="predicted"/>
<organism evidence="2 3">
    <name type="scientific">Lates japonicus</name>
    <name type="common">Japanese lates</name>
    <dbReference type="NCBI Taxonomy" id="270547"/>
    <lineage>
        <taxon>Eukaryota</taxon>
        <taxon>Metazoa</taxon>
        <taxon>Chordata</taxon>
        <taxon>Craniata</taxon>
        <taxon>Vertebrata</taxon>
        <taxon>Euteleostomi</taxon>
        <taxon>Actinopterygii</taxon>
        <taxon>Neopterygii</taxon>
        <taxon>Teleostei</taxon>
        <taxon>Neoteleostei</taxon>
        <taxon>Acanthomorphata</taxon>
        <taxon>Carangaria</taxon>
        <taxon>Carangaria incertae sedis</taxon>
        <taxon>Centropomidae</taxon>
        <taxon>Lates</taxon>
    </lineage>
</organism>
<dbReference type="AlphaFoldDB" id="A0AAD3NFA6"/>